<reference evidence="3" key="1">
    <citation type="journal article" date="2014" name="Front. Microbiol.">
        <title>High frequency of phylogenetically diverse reductive dehalogenase-homologous genes in deep subseafloor sedimentary metagenomes.</title>
        <authorList>
            <person name="Kawai M."/>
            <person name="Futagami T."/>
            <person name="Toyoda A."/>
            <person name="Takaki Y."/>
            <person name="Nishi S."/>
            <person name="Hori S."/>
            <person name="Arai W."/>
            <person name="Tsubouchi T."/>
            <person name="Morono Y."/>
            <person name="Uchiyama I."/>
            <person name="Ito T."/>
            <person name="Fujiyama A."/>
            <person name="Inagaki F."/>
            <person name="Takami H."/>
        </authorList>
    </citation>
    <scope>NUCLEOTIDE SEQUENCE</scope>
    <source>
        <strain evidence="3">Expedition CK06-06</strain>
    </source>
</reference>
<accession>X0XI47</accession>
<evidence type="ECO:0008006" key="4">
    <source>
        <dbReference type="Google" id="ProtNLM"/>
    </source>
</evidence>
<comment type="caution">
    <text evidence="3">The sequence shown here is derived from an EMBL/GenBank/DDBJ whole genome shotgun (WGS) entry which is preliminary data.</text>
</comment>
<evidence type="ECO:0000313" key="3">
    <source>
        <dbReference type="EMBL" id="GAG36333.1"/>
    </source>
</evidence>
<dbReference type="AlphaFoldDB" id="X0XI47"/>
<proteinExistence type="predicted"/>
<gene>
    <name evidence="3" type="ORF">S01H1_70793</name>
</gene>
<dbReference type="EMBL" id="BARS01047098">
    <property type="protein sequence ID" value="GAG36333.1"/>
    <property type="molecule type" value="Genomic_DNA"/>
</dbReference>
<dbReference type="InterPro" id="IPR036890">
    <property type="entry name" value="HATPase_C_sf"/>
</dbReference>
<feature type="non-terminal residue" evidence="3">
    <location>
        <position position="1"/>
    </location>
</feature>
<dbReference type="InterPro" id="IPR004358">
    <property type="entry name" value="Sig_transdc_His_kin-like_C"/>
</dbReference>
<dbReference type="SUPFAM" id="SSF55874">
    <property type="entry name" value="ATPase domain of HSP90 chaperone/DNA topoisomerase II/histidine kinase"/>
    <property type="match status" value="1"/>
</dbReference>
<organism evidence="3">
    <name type="scientific">marine sediment metagenome</name>
    <dbReference type="NCBI Taxonomy" id="412755"/>
    <lineage>
        <taxon>unclassified sequences</taxon>
        <taxon>metagenomes</taxon>
        <taxon>ecological metagenomes</taxon>
    </lineage>
</organism>
<evidence type="ECO:0000256" key="1">
    <source>
        <dbReference type="ARBA" id="ARBA00022679"/>
    </source>
</evidence>
<protein>
    <recommendedName>
        <fullName evidence="4">Histidine kinase/HSP90-like ATPase domain-containing protein</fullName>
    </recommendedName>
</protein>
<dbReference type="InterPro" id="IPR050482">
    <property type="entry name" value="Sensor_HK_TwoCompSys"/>
</dbReference>
<dbReference type="PRINTS" id="PR00344">
    <property type="entry name" value="BCTRLSENSOR"/>
</dbReference>
<evidence type="ECO:0000256" key="2">
    <source>
        <dbReference type="ARBA" id="ARBA00022777"/>
    </source>
</evidence>
<dbReference type="PANTHER" id="PTHR24421">
    <property type="entry name" value="NITRATE/NITRITE SENSOR PROTEIN NARX-RELATED"/>
    <property type="match status" value="1"/>
</dbReference>
<keyword evidence="1" id="KW-0808">Transferase</keyword>
<name>X0XI47_9ZZZZ</name>
<dbReference type="GO" id="GO:0016301">
    <property type="term" value="F:kinase activity"/>
    <property type="evidence" value="ECO:0007669"/>
    <property type="project" value="UniProtKB-KW"/>
</dbReference>
<sequence length="59" mass="6355">WLRLKVQDDGRGWNMKKSGPGQGMLMMQDYAEVAGGSCSFKSAPGKGTEVVAEVPFIHA</sequence>
<dbReference type="Gene3D" id="3.30.565.10">
    <property type="entry name" value="Histidine kinase-like ATPase, C-terminal domain"/>
    <property type="match status" value="1"/>
</dbReference>
<dbReference type="GO" id="GO:0000160">
    <property type="term" value="P:phosphorelay signal transduction system"/>
    <property type="evidence" value="ECO:0007669"/>
    <property type="project" value="UniProtKB-KW"/>
</dbReference>
<keyword evidence="2" id="KW-0418">Kinase</keyword>